<evidence type="ECO:0000259" key="2">
    <source>
        <dbReference type="Pfam" id="PF01757"/>
    </source>
</evidence>
<gene>
    <name evidence="3" type="ORF">GGR13_003041</name>
</gene>
<comment type="caution">
    <text evidence="3">The sequence shown here is derived from an EMBL/GenBank/DDBJ whole genome shotgun (WGS) entry which is preliminary data.</text>
</comment>
<feature type="transmembrane region" description="Helical" evidence="1">
    <location>
        <begin position="30"/>
        <end position="50"/>
    </location>
</feature>
<feature type="transmembrane region" description="Helical" evidence="1">
    <location>
        <begin position="148"/>
        <end position="166"/>
    </location>
</feature>
<dbReference type="GO" id="GO:0016747">
    <property type="term" value="F:acyltransferase activity, transferring groups other than amino-acyl groups"/>
    <property type="evidence" value="ECO:0007669"/>
    <property type="project" value="InterPro"/>
</dbReference>
<evidence type="ECO:0000313" key="3">
    <source>
        <dbReference type="EMBL" id="MBB5747420.1"/>
    </source>
</evidence>
<feature type="transmembrane region" description="Helical" evidence="1">
    <location>
        <begin position="275"/>
        <end position="294"/>
    </location>
</feature>
<sequence length="342" mass="37540">MDALRGVAAILVVAGHIQAIAFLGSDSLQHMYLCVDFFFMLSGFVIARAYEHRMLAGLKPREYAAIRLVRLYPLIALGAVLGFLAATVGVFSTSTPELRLIAQLLFIPSLWVAGQVFDLNNVQWSLLIELVVNAIHFRLAKWLTLSRLLAIVVLSGGILIAAVNYYGIGGLGVTRETYLASFARGAFGFFIGVFLFRLSRKGWLPAIGAPWPVVVLALPAVVLGATLPFLEWRWYADLALTIFVLPVILWVGIFSRLPTGLERVAKFLGDLSYPVYALHLPLIFFLKALTVKAFGSGVPAPLLCVAWFGVIFSVSWLAMKFVDEPIQAWFAARSRKSPLPAS</sequence>
<dbReference type="PANTHER" id="PTHR23028">
    <property type="entry name" value="ACETYLTRANSFERASE"/>
    <property type="match status" value="1"/>
</dbReference>
<feature type="domain" description="Acyltransferase 3" evidence="2">
    <location>
        <begin position="1"/>
        <end position="317"/>
    </location>
</feature>
<protein>
    <submittedName>
        <fullName evidence="3">Peptidoglycan/LPS O-acetylase OafA/YrhL</fullName>
    </submittedName>
</protein>
<keyword evidence="1" id="KW-0812">Transmembrane</keyword>
<keyword evidence="1" id="KW-0472">Membrane</keyword>
<evidence type="ECO:0000256" key="1">
    <source>
        <dbReference type="SAM" id="Phobius"/>
    </source>
</evidence>
<feature type="transmembrane region" description="Helical" evidence="1">
    <location>
        <begin position="178"/>
        <end position="196"/>
    </location>
</feature>
<feature type="transmembrane region" description="Helical" evidence="1">
    <location>
        <begin position="71"/>
        <end position="92"/>
    </location>
</feature>
<dbReference type="Proteomes" id="UP000545037">
    <property type="component" value="Unassembled WGS sequence"/>
</dbReference>
<dbReference type="AlphaFoldDB" id="A0A7W9CKK5"/>
<evidence type="ECO:0000313" key="4">
    <source>
        <dbReference type="Proteomes" id="UP000545037"/>
    </source>
</evidence>
<feature type="transmembrane region" description="Helical" evidence="1">
    <location>
        <begin position="98"/>
        <end position="117"/>
    </location>
</feature>
<proteinExistence type="predicted"/>
<name>A0A7W9CKK5_9CAUL</name>
<feature type="transmembrane region" description="Helical" evidence="1">
    <location>
        <begin position="203"/>
        <end position="222"/>
    </location>
</feature>
<feature type="transmembrane region" description="Helical" evidence="1">
    <location>
        <begin position="300"/>
        <end position="319"/>
    </location>
</feature>
<keyword evidence="1" id="KW-1133">Transmembrane helix</keyword>
<dbReference type="RefSeq" id="WP_183214393.1">
    <property type="nucleotide sequence ID" value="NZ_JACHOR010000005.1"/>
</dbReference>
<organism evidence="3 4">
    <name type="scientific">Brevundimonas variabilis</name>
    <dbReference type="NCBI Taxonomy" id="74312"/>
    <lineage>
        <taxon>Bacteria</taxon>
        <taxon>Pseudomonadati</taxon>
        <taxon>Pseudomonadota</taxon>
        <taxon>Alphaproteobacteria</taxon>
        <taxon>Caulobacterales</taxon>
        <taxon>Caulobacteraceae</taxon>
        <taxon>Brevundimonas</taxon>
    </lineage>
</organism>
<dbReference type="Pfam" id="PF01757">
    <property type="entry name" value="Acyl_transf_3"/>
    <property type="match status" value="1"/>
</dbReference>
<keyword evidence="4" id="KW-1185">Reference proteome</keyword>
<dbReference type="InterPro" id="IPR002656">
    <property type="entry name" value="Acyl_transf_3_dom"/>
</dbReference>
<reference evidence="3 4" key="1">
    <citation type="submission" date="2020-08" db="EMBL/GenBank/DDBJ databases">
        <title>Genomic Encyclopedia of Type Strains, Phase IV (KMG-IV): sequencing the most valuable type-strain genomes for metagenomic binning, comparative biology and taxonomic classification.</title>
        <authorList>
            <person name="Goeker M."/>
        </authorList>
    </citation>
    <scope>NUCLEOTIDE SEQUENCE [LARGE SCALE GENOMIC DNA]</scope>
    <source>
        <strain evidence="3 4">DSM 4737</strain>
    </source>
</reference>
<feature type="transmembrane region" description="Helical" evidence="1">
    <location>
        <begin position="234"/>
        <end position="254"/>
    </location>
</feature>
<dbReference type="PANTHER" id="PTHR23028:SF134">
    <property type="entry name" value="PUTATIVE (AFU_ORTHOLOGUE AFUA_4G08520)-RELATED"/>
    <property type="match status" value="1"/>
</dbReference>
<dbReference type="EMBL" id="JACHOR010000005">
    <property type="protein sequence ID" value="MBB5747420.1"/>
    <property type="molecule type" value="Genomic_DNA"/>
</dbReference>
<dbReference type="InterPro" id="IPR050879">
    <property type="entry name" value="Acyltransferase_3"/>
</dbReference>
<accession>A0A7W9CKK5</accession>
<feature type="transmembrane region" description="Helical" evidence="1">
    <location>
        <begin position="7"/>
        <end position="24"/>
    </location>
</feature>